<dbReference type="Pfam" id="PF00027">
    <property type="entry name" value="cNMP_binding"/>
    <property type="match status" value="1"/>
</dbReference>
<evidence type="ECO:0008006" key="8">
    <source>
        <dbReference type="Google" id="ProtNLM"/>
    </source>
</evidence>
<feature type="domain" description="CBS" evidence="5">
    <location>
        <begin position="166"/>
        <end position="222"/>
    </location>
</feature>
<dbReference type="InterPro" id="IPR000644">
    <property type="entry name" value="CBS_dom"/>
</dbReference>
<evidence type="ECO:0000313" key="6">
    <source>
        <dbReference type="EMBL" id="RBW69456.1"/>
    </source>
</evidence>
<proteinExistence type="predicted"/>
<dbReference type="Pfam" id="PF03445">
    <property type="entry name" value="DUF294"/>
    <property type="match status" value="1"/>
</dbReference>
<dbReference type="InterPro" id="IPR000595">
    <property type="entry name" value="cNMP-bd_dom"/>
</dbReference>
<dbReference type="EMBL" id="QOCW01000010">
    <property type="protein sequence ID" value="RBW69456.1"/>
    <property type="molecule type" value="Genomic_DNA"/>
</dbReference>
<dbReference type="Pfam" id="PF10335">
    <property type="entry name" value="DUF294_C"/>
    <property type="match status" value="1"/>
</dbReference>
<dbReference type="GO" id="GO:0008773">
    <property type="term" value="F:[protein-PII] uridylyltransferase activity"/>
    <property type="evidence" value="ECO:0007669"/>
    <property type="project" value="InterPro"/>
</dbReference>
<dbReference type="CDD" id="cd05401">
    <property type="entry name" value="NT_GlnE_GlnD_like"/>
    <property type="match status" value="1"/>
</dbReference>
<keyword evidence="1 3" id="KW-0129">CBS domain</keyword>
<dbReference type="PROSITE" id="PS51371">
    <property type="entry name" value="CBS"/>
    <property type="match status" value="2"/>
</dbReference>
<dbReference type="InterPro" id="IPR051257">
    <property type="entry name" value="Diverse_CBS-Domain"/>
</dbReference>
<dbReference type="CDD" id="cd02205">
    <property type="entry name" value="CBS_pair_SF"/>
    <property type="match status" value="1"/>
</dbReference>
<dbReference type="InterPro" id="IPR046342">
    <property type="entry name" value="CBS_dom_sf"/>
</dbReference>
<dbReference type="SMART" id="SM00100">
    <property type="entry name" value="cNMP"/>
    <property type="match status" value="1"/>
</dbReference>
<dbReference type="InterPro" id="IPR005105">
    <property type="entry name" value="GlnD_Uridyltrans_N"/>
</dbReference>
<dbReference type="InterPro" id="IPR018490">
    <property type="entry name" value="cNMP-bd_dom_sf"/>
</dbReference>
<dbReference type="PANTHER" id="PTHR43080:SF2">
    <property type="entry name" value="CBS DOMAIN-CONTAINING PROTEIN"/>
    <property type="match status" value="1"/>
</dbReference>
<reference evidence="6 7" key="1">
    <citation type="submission" date="2018-07" db="EMBL/GenBank/DDBJ databases">
        <title>Lottiidibacillus patelloidae gen. nov., sp. nov., isolated from the intestinal tract of a marine limpet and the reclassification of B. taeanensis BH030017T, B. algicola KMM 3737T and B. hwajinpoensis SW-72T as genus Lottiidibacillus.</title>
        <authorList>
            <person name="Liu R."/>
            <person name="Huang Z."/>
        </authorList>
    </citation>
    <scope>NUCLEOTIDE SEQUENCE [LARGE SCALE GENOMIC DNA]</scope>
    <source>
        <strain evidence="6 7">BH030017</strain>
    </source>
</reference>
<dbReference type="Pfam" id="PF00571">
    <property type="entry name" value="CBS"/>
    <property type="match status" value="2"/>
</dbReference>
<evidence type="ECO:0000256" key="1">
    <source>
        <dbReference type="ARBA" id="ARBA00023122"/>
    </source>
</evidence>
<keyword evidence="2" id="KW-0010">Activator</keyword>
<feature type="domain" description="Cyclic nucleotide-binding" evidence="4">
    <location>
        <begin position="15"/>
        <end position="135"/>
    </location>
</feature>
<feature type="domain" description="CBS" evidence="5">
    <location>
        <begin position="229"/>
        <end position="285"/>
    </location>
</feature>
<dbReference type="PROSITE" id="PS50042">
    <property type="entry name" value="CNMP_BINDING_3"/>
    <property type="match status" value="1"/>
</dbReference>
<dbReference type="SUPFAM" id="SSF51206">
    <property type="entry name" value="cAMP-binding domain-like"/>
    <property type="match status" value="1"/>
</dbReference>
<evidence type="ECO:0000313" key="7">
    <source>
        <dbReference type="Proteomes" id="UP000253314"/>
    </source>
</evidence>
<comment type="caution">
    <text evidence="6">The sequence shown here is derived from an EMBL/GenBank/DDBJ whole genome shotgun (WGS) entry which is preliminary data.</text>
</comment>
<accession>A0A366XUW5</accession>
<dbReference type="Gene3D" id="3.10.580.10">
    <property type="entry name" value="CBS-domain"/>
    <property type="match status" value="1"/>
</dbReference>
<dbReference type="OrthoDB" id="9810963at2"/>
<dbReference type="SUPFAM" id="SSF54631">
    <property type="entry name" value="CBS-domain pair"/>
    <property type="match status" value="1"/>
</dbReference>
<dbReference type="Gene3D" id="2.60.120.10">
    <property type="entry name" value="Jelly Rolls"/>
    <property type="match status" value="1"/>
</dbReference>
<name>A0A366XUW5_9BACI</name>
<evidence type="ECO:0000256" key="2">
    <source>
        <dbReference type="ARBA" id="ARBA00023159"/>
    </source>
</evidence>
<dbReference type="AlphaFoldDB" id="A0A366XUW5"/>
<evidence type="ECO:0000259" key="4">
    <source>
        <dbReference type="PROSITE" id="PS50042"/>
    </source>
</evidence>
<dbReference type="Proteomes" id="UP000253314">
    <property type="component" value="Unassembled WGS sequence"/>
</dbReference>
<protein>
    <recommendedName>
        <fullName evidence="8">Cyclic nucleotide-binding protein</fullName>
    </recommendedName>
</protein>
<dbReference type="InterPro" id="IPR014710">
    <property type="entry name" value="RmlC-like_jellyroll"/>
</dbReference>
<dbReference type="PANTHER" id="PTHR43080">
    <property type="entry name" value="CBS DOMAIN-CONTAINING PROTEIN CBSX3, MITOCHONDRIAL"/>
    <property type="match status" value="1"/>
</dbReference>
<evidence type="ECO:0000256" key="3">
    <source>
        <dbReference type="PROSITE-ProRule" id="PRU00703"/>
    </source>
</evidence>
<organism evidence="6 7">
    <name type="scientific">Bacillus taeanensis</name>
    <dbReference type="NCBI Taxonomy" id="273032"/>
    <lineage>
        <taxon>Bacteria</taxon>
        <taxon>Bacillati</taxon>
        <taxon>Bacillota</taxon>
        <taxon>Bacilli</taxon>
        <taxon>Bacillales</taxon>
        <taxon>Bacillaceae</taxon>
        <taxon>Bacillus</taxon>
    </lineage>
</organism>
<evidence type="ECO:0000259" key="5">
    <source>
        <dbReference type="PROSITE" id="PS51371"/>
    </source>
</evidence>
<dbReference type="CDD" id="cd00038">
    <property type="entry name" value="CAP_ED"/>
    <property type="match status" value="1"/>
</dbReference>
<gene>
    <name evidence="6" type="ORF">DS031_11060</name>
</gene>
<dbReference type="InterPro" id="IPR018821">
    <property type="entry name" value="DUF294_put_nucleoTrafse_sb-bd"/>
</dbReference>
<dbReference type="RefSeq" id="WP_113806146.1">
    <property type="nucleotide sequence ID" value="NZ_QOCW01000010.1"/>
</dbReference>
<sequence>MDQADFLTLIEKKEPFHLLTSQQLKRMTEGAVIETYTKKQFLFHERDKEVEISFLLSGITKNILHKANGKQVSVRYYYPGDIIGLMIMFTSGDMNFSVQAIEDCEVIRLKKSAFLEMMSENKKFSEVILESIGERMKTLYDEIKAERDREDDHENIPLFRTRVSSIMEQVKWVSPSQTLLEASHKIQASRFPGFIVSEDGQSLLGVITHHEVIEGLIQGKSSDAVKEWMKQKPYTVEFDAFSYEALTFFKHHEVSLVPVMRKSKLVGMVTAESFLHLQDSEYLSLSYQLQAVQELEQLTYLSPTSNDNFQAFVGELLDSGTLSYEICEIISNYNDKIHRQIIKIAEKQMKEEGYGPPPVNYCFIVMGSEGRKEQAFSTDQDNGLIIDDYNHLTNAAEVKAYFQRLGEIINKALAYCGFPECKGGIMAKEENWAHTISSWKDEIQRWIKESDAEEIRNFTIFMDFRPIYGDFQLARTLRSILTEKVRRAQTLHHLLIKDTIRFRVPLNAFGRLNVQGKKKQLNLKKSAIMQIVNGIRIFAIKYGIEEVNTLRRLRVLKEKEIFHPRDVQNIETALHYLLRFRLQNNLKQLQKNESLTNHIIVPNLLKEEKRQLKEALAVAKRMQQVSELSFGRNRGL</sequence>
<dbReference type="SMART" id="SM00116">
    <property type="entry name" value="CBS"/>
    <property type="match status" value="2"/>
</dbReference>
<keyword evidence="7" id="KW-1185">Reference proteome</keyword>